<dbReference type="PANTHER" id="PTHR34822:SF1">
    <property type="entry name" value="GRPB FAMILY PROTEIN"/>
    <property type="match status" value="1"/>
</dbReference>
<dbReference type="SUPFAM" id="SSF81301">
    <property type="entry name" value="Nucleotidyltransferase"/>
    <property type="match status" value="1"/>
</dbReference>
<reference evidence="1" key="1">
    <citation type="submission" date="2022-06" db="EMBL/GenBank/DDBJ databases">
        <title>Ornithinimicrobium HY1793.</title>
        <authorList>
            <person name="Huang Y."/>
        </authorList>
    </citation>
    <scope>NUCLEOTIDE SEQUENCE</scope>
    <source>
        <strain evidence="1">HY1793</strain>
    </source>
</reference>
<proteinExistence type="predicted"/>
<dbReference type="RefSeq" id="WP_252593301.1">
    <property type="nucleotide sequence ID" value="NZ_CP099489.1"/>
</dbReference>
<organism evidence="1 2">
    <name type="scientific">Ornithinimicrobium faecis</name>
    <dbReference type="NCBI Taxonomy" id="2934158"/>
    <lineage>
        <taxon>Bacteria</taxon>
        <taxon>Bacillati</taxon>
        <taxon>Actinomycetota</taxon>
        <taxon>Actinomycetes</taxon>
        <taxon>Micrococcales</taxon>
        <taxon>Ornithinimicrobiaceae</taxon>
        <taxon>Ornithinimicrobium</taxon>
    </lineage>
</organism>
<dbReference type="EMBL" id="CP099489">
    <property type="protein sequence ID" value="USQ80033.1"/>
    <property type="molecule type" value="Genomic_DNA"/>
</dbReference>
<evidence type="ECO:0000313" key="1">
    <source>
        <dbReference type="EMBL" id="USQ80033.1"/>
    </source>
</evidence>
<name>A0ABY4YTH5_9MICO</name>
<dbReference type="Proteomes" id="UP001056455">
    <property type="component" value="Chromosome"/>
</dbReference>
<dbReference type="Pfam" id="PF04229">
    <property type="entry name" value="GrpB"/>
    <property type="match status" value="1"/>
</dbReference>
<dbReference type="PANTHER" id="PTHR34822">
    <property type="entry name" value="GRPB DOMAIN PROTEIN (AFU_ORTHOLOGUE AFUA_1G01530)"/>
    <property type="match status" value="1"/>
</dbReference>
<accession>A0ABY4YTH5</accession>
<protein>
    <submittedName>
        <fullName evidence="1">GrpB family protein</fullName>
    </submittedName>
</protein>
<dbReference type="InterPro" id="IPR007344">
    <property type="entry name" value="GrpB/CoaE"/>
</dbReference>
<evidence type="ECO:0000313" key="2">
    <source>
        <dbReference type="Proteomes" id="UP001056455"/>
    </source>
</evidence>
<gene>
    <name evidence="1" type="ORF">NF556_21010</name>
</gene>
<dbReference type="Gene3D" id="3.30.460.10">
    <property type="entry name" value="Beta Polymerase, domain 2"/>
    <property type="match status" value="1"/>
</dbReference>
<sequence length="177" mass="19496">MLGELNFVPYQSSWATRFEALRDMWAPVLPSGAKVEHVGSTSVPGLAAKNCVDVLVTVPRGHLVPATTALEEAGLQYRPGTFADDPDRRFLRLVENDSRAAHVHLFSEGHPAIDEMIATRDLLRRDASWRRRYAQIKEILATRHPADRPAYLAGKDAFVKELTAVAVSQPSPSADPS</sequence>
<dbReference type="InterPro" id="IPR043519">
    <property type="entry name" value="NT_sf"/>
</dbReference>
<keyword evidence="2" id="KW-1185">Reference proteome</keyword>